<evidence type="ECO:0000256" key="1">
    <source>
        <dbReference type="ARBA" id="ARBA00004148"/>
    </source>
</evidence>
<reference evidence="11" key="1">
    <citation type="submission" date="2021-06" db="EMBL/GenBank/DDBJ databases">
        <authorList>
            <consortium name="DOE Joint Genome Institute"/>
            <person name="Mondo S.J."/>
            <person name="Amses K.R."/>
            <person name="Simmons D.R."/>
            <person name="Longcore J.E."/>
            <person name="Seto K."/>
            <person name="Alves G.H."/>
            <person name="Bonds A.E."/>
            <person name="Quandt C.A."/>
            <person name="Davis W.J."/>
            <person name="Chang Y."/>
            <person name="Letcher P.M."/>
            <person name="Powell M.J."/>
            <person name="Kuo A."/>
            <person name="Labutti K."/>
            <person name="Pangilinan J."/>
            <person name="Andreopoulos W."/>
            <person name="Tritt A."/>
            <person name="Riley R."/>
            <person name="Hundley H."/>
            <person name="Johnson J."/>
            <person name="Lipzen A."/>
            <person name="Barry K."/>
            <person name="Berbee M.L."/>
            <person name="Buchler N.E."/>
            <person name="Grigoriev I.V."/>
            <person name="Spatafora J.W."/>
            <person name="Stajich J.E."/>
            <person name="James T.Y."/>
        </authorList>
    </citation>
    <scope>NUCLEOTIDE SEQUENCE</scope>
    <source>
        <strain evidence="11">AG</strain>
    </source>
</reference>
<dbReference type="PROSITE" id="PS50195">
    <property type="entry name" value="PX"/>
    <property type="match status" value="1"/>
</dbReference>
<dbReference type="PANTHER" id="PTHR10555:SF170">
    <property type="entry name" value="FI18122P1"/>
    <property type="match status" value="1"/>
</dbReference>
<comment type="similarity">
    <text evidence="3">Belongs to the YPT35 family.</text>
</comment>
<comment type="function">
    <text evidence="7">Recruits the lipid transfer protein VPS13 to endosomal and vacuolar membranes.</text>
</comment>
<keyword evidence="4" id="KW-0926">Vacuole</keyword>
<evidence type="ECO:0000256" key="4">
    <source>
        <dbReference type="ARBA" id="ARBA00022554"/>
    </source>
</evidence>
<dbReference type="Pfam" id="PF00787">
    <property type="entry name" value="PX"/>
    <property type="match status" value="1"/>
</dbReference>
<dbReference type="CDD" id="cd07280">
    <property type="entry name" value="PX_YPT35"/>
    <property type="match status" value="1"/>
</dbReference>
<sequence length="369" mass="41092">MSVLNRIESLLELCQNASIVLQQKAATVKDSQQLGIILMAGRDLRAGIKDLVKIQDTFDESVGRPRVEDVASAEDTMERTRKYLHHAMKVSADDYIPSPPLSLSSLAAKSHPLEIPSSPSTHRPINAVDNLKSEEDVEEFVDAVEDMPTPMSPAQTTQLEDNLQGLSIEEPVPLKRSNSNFSLFSLPPNATWDPSSDDTANTDPLAKSLTIEDYFPVPTRTLSTSPKTFASASTPLPLYNSISFLNDDNETNARRSDVFASDVVVSHPLRIGVGYGSYVCYSCTVYSTKGASITARKRYSDFVQLRESLVVHYPRLKNNLPKLPPKKVVGKFTPAFIEKRRRELEYFLKYVSLHPTLGSSMEVKRWLTQ</sequence>
<keyword evidence="12" id="KW-1185">Reference proteome</keyword>
<evidence type="ECO:0000256" key="8">
    <source>
        <dbReference type="ARBA" id="ARBA00033774"/>
    </source>
</evidence>
<dbReference type="Proteomes" id="UP001206595">
    <property type="component" value="Unassembled WGS sequence"/>
</dbReference>
<comment type="subcellular location">
    <subcellularLocation>
        <location evidence="2">Endosome</location>
    </subcellularLocation>
    <subcellularLocation>
        <location evidence="1">Vacuole membrane</location>
        <topology evidence="1">Peripheral membrane protein</topology>
    </subcellularLocation>
</comment>
<dbReference type="GeneID" id="75915661"/>
<feature type="domain" description="PX" evidence="10">
    <location>
        <begin position="259"/>
        <end position="369"/>
    </location>
</feature>
<evidence type="ECO:0000256" key="6">
    <source>
        <dbReference type="ARBA" id="ARBA00023136"/>
    </source>
</evidence>
<evidence type="ECO:0000256" key="7">
    <source>
        <dbReference type="ARBA" id="ARBA00033728"/>
    </source>
</evidence>
<dbReference type="GO" id="GO:0032266">
    <property type="term" value="F:phosphatidylinositol-3-phosphate binding"/>
    <property type="evidence" value="ECO:0007669"/>
    <property type="project" value="InterPro"/>
</dbReference>
<evidence type="ECO:0000256" key="9">
    <source>
        <dbReference type="ARBA" id="ARBA00033785"/>
    </source>
</evidence>
<accession>A0AAD5HCN5</accession>
<reference evidence="11" key="2">
    <citation type="journal article" date="2022" name="Proc. Natl. Acad. Sci. U.S.A.">
        <title>Diploid-dominant life cycles characterize the early evolution of Fungi.</title>
        <authorList>
            <person name="Amses K.R."/>
            <person name="Simmons D.R."/>
            <person name="Longcore J.E."/>
            <person name="Mondo S.J."/>
            <person name="Seto K."/>
            <person name="Jeronimo G.H."/>
            <person name="Bonds A.E."/>
            <person name="Quandt C.A."/>
            <person name="Davis W.J."/>
            <person name="Chang Y."/>
            <person name="Federici B.A."/>
            <person name="Kuo A."/>
            <person name="LaButti K."/>
            <person name="Pangilinan J."/>
            <person name="Andreopoulos W."/>
            <person name="Tritt A."/>
            <person name="Riley R."/>
            <person name="Hundley H."/>
            <person name="Johnson J."/>
            <person name="Lipzen A."/>
            <person name="Barry K."/>
            <person name="Lang B.F."/>
            <person name="Cuomo C.A."/>
            <person name="Buchler N.E."/>
            <person name="Grigoriev I.V."/>
            <person name="Spatafora J.W."/>
            <person name="Stajich J.E."/>
            <person name="James T.Y."/>
        </authorList>
    </citation>
    <scope>NUCLEOTIDE SEQUENCE</scope>
    <source>
        <strain evidence="11">AG</strain>
    </source>
</reference>
<protein>
    <recommendedName>
        <fullName evidence="8">Endosomal/vacuolar adapter protein YPT35</fullName>
    </recommendedName>
    <alternativeName>
        <fullName evidence="9">PX domain-containing protein YPT35</fullName>
    </alternativeName>
</protein>
<dbReference type="RefSeq" id="XP_051443088.1">
    <property type="nucleotide sequence ID" value="XM_051590317.1"/>
</dbReference>
<keyword evidence="5" id="KW-0967">Endosome</keyword>
<dbReference type="SMART" id="SM00312">
    <property type="entry name" value="PX"/>
    <property type="match status" value="1"/>
</dbReference>
<proteinExistence type="inferred from homology"/>
<evidence type="ECO:0000256" key="2">
    <source>
        <dbReference type="ARBA" id="ARBA00004177"/>
    </source>
</evidence>
<evidence type="ECO:0000256" key="3">
    <source>
        <dbReference type="ARBA" id="ARBA00007426"/>
    </source>
</evidence>
<dbReference type="SUPFAM" id="SSF64268">
    <property type="entry name" value="PX domain"/>
    <property type="match status" value="1"/>
</dbReference>
<organism evidence="11 12">
    <name type="scientific">Umbelopsis ramanniana AG</name>
    <dbReference type="NCBI Taxonomy" id="1314678"/>
    <lineage>
        <taxon>Eukaryota</taxon>
        <taxon>Fungi</taxon>
        <taxon>Fungi incertae sedis</taxon>
        <taxon>Mucoromycota</taxon>
        <taxon>Mucoromycotina</taxon>
        <taxon>Umbelopsidomycetes</taxon>
        <taxon>Umbelopsidales</taxon>
        <taxon>Umbelopsidaceae</taxon>
        <taxon>Umbelopsis</taxon>
    </lineage>
</organism>
<dbReference type="InterPro" id="IPR001683">
    <property type="entry name" value="PX_dom"/>
</dbReference>
<dbReference type="GO" id="GO:0010008">
    <property type="term" value="C:endosome membrane"/>
    <property type="evidence" value="ECO:0007669"/>
    <property type="project" value="UniProtKB-SubCell"/>
</dbReference>
<evidence type="ECO:0000259" key="10">
    <source>
        <dbReference type="PROSITE" id="PS50195"/>
    </source>
</evidence>
<dbReference type="InterPro" id="IPR037917">
    <property type="entry name" value="Ypt35_PX"/>
</dbReference>
<evidence type="ECO:0000313" key="12">
    <source>
        <dbReference type="Proteomes" id="UP001206595"/>
    </source>
</evidence>
<name>A0AAD5HCN5_UMBRA</name>
<dbReference type="GO" id="GO:0005774">
    <property type="term" value="C:vacuolar membrane"/>
    <property type="evidence" value="ECO:0007669"/>
    <property type="project" value="UniProtKB-SubCell"/>
</dbReference>
<dbReference type="PANTHER" id="PTHR10555">
    <property type="entry name" value="SORTING NEXIN"/>
    <property type="match status" value="1"/>
</dbReference>
<dbReference type="Gene3D" id="3.30.1520.10">
    <property type="entry name" value="Phox-like domain"/>
    <property type="match status" value="1"/>
</dbReference>
<evidence type="ECO:0000313" key="11">
    <source>
        <dbReference type="EMBL" id="KAI8578084.1"/>
    </source>
</evidence>
<evidence type="ECO:0000256" key="5">
    <source>
        <dbReference type="ARBA" id="ARBA00022753"/>
    </source>
</evidence>
<dbReference type="InterPro" id="IPR036871">
    <property type="entry name" value="PX_dom_sf"/>
</dbReference>
<keyword evidence="6" id="KW-0472">Membrane</keyword>
<gene>
    <name evidence="11" type="ORF">K450DRAFT_248939</name>
</gene>
<comment type="caution">
    <text evidence="11">The sequence shown here is derived from an EMBL/GenBank/DDBJ whole genome shotgun (WGS) entry which is preliminary data.</text>
</comment>
<dbReference type="EMBL" id="MU620933">
    <property type="protein sequence ID" value="KAI8578084.1"/>
    <property type="molecule type" value="Genomic_DNA"/>
</dbReference>
<dbReference type="AlphaFoldDB" id="A0AAD5HCN5"/>